<comment type="caution">
    <text evidence="1">The sequence shown here is derived from an EMBL/GenBank/DDBJ whole genome shotgun (WGS) entry which is preliminary data.</text>
</comment>
<proteinExistence type="predicted"/>
<keyword evidence="2" id="KW-1185">Reference proteome</keyword>
<sequence length="82" mass="9321">MKKLTVTIRMEMEVPDTWSVEKTSDGIDILKIADGRYLDMSAEPLIADDKDGTWSTDYDDDFANQIYDMVSTEDISYDLGES</sequence>
<dbReference type="AlphaFoldDB" id="A0A4Y4CVU4"/>
<dbReference type="OrthoDB" id="8811917at2"/>
<name>A0A4Y4CVU4_ZOORA</name>
<reference evidence="1 2" key="1">
    <citation type="submission" date="2019-06" db="EMBL/GenBank/DDBJ databases">
        <title>Whole genome shotgun sequence of Zoogloea ramigera NBRC 15342.</title>
        <authorList>
            <person name="Hosoyama A."/>
            <person name="Uohara A."/>
            <person name="Ohji S."/>
            <person name="Ichikawa N."/>
        </authorList>
    </citation>
    <scope>NUCLEOTIDE SEQUENCE [LARGE SCALE GENOMIC DNA]</scope>
    <source>
        <strain evidence="1 2">NBRC 15342</strain>
    </source>
</reference>
<dbReference type="EMBL" id="BJNV01000061">
    <property type="protein sequence ID" value="GEC97008.1"/>
    <property type="molecule type" value="Genomic_DNA"/>
</dbReference>
<organism evidence="1 2">
    <name type="scientific">Zoogloea ramigera</name>
    <dbReference type="NCBI Taxonomy" id="350"/>
    <lineage>
        <taxon>Bacteria</taxon>
        <taxon>Pseudomonadati</taxon>
        <taxon>Pseudomonadota</taxon>
        <taxon>Betaproteobacteria</taxon>
        <taxon>Rhodocyclales</taxon>
        <taxon>Zoogloeaceae</taxon>
        <taxon>Zoogloea</taxon>
    </lineage>
</organism>
<accession>A0A4Y4CVU4</accession>
<evidence type="ECO:0000313" key="2">
    <source>
        <dbReference type="Proteomes" id="UP000318422"/>
    </source>
</evidence>
<dbReference type="RefSeq" id="WP_141353899.1">
    <property type="nucleotide sequence ID" value="NZ_BJNV01000061.1"/>
</dbReference>
<gene>
    <name evidence="1" type="ORF">ZRA01_30810</name>
</gene>
<dbReference type="Proteomes" id="UP000318422">
    <property type="component" value="Unassembled WGS sequence"/>
</dbReference>
<protein>
    <submittedName>
        <fullName evidence="1">Uncharacterized protein</fullName>
    </submittedName>
</protein>
<evidence type="ECO:0000313" key="1">
    <source>
        <dbReference type="EMBL" id="GEC97008.1"/>
    </source>
</evidence>